<accession>A0ABU0YGR2</accession>
<gene>
    <name evidence="1" type="ORF">Q8A70_01025</name>
</gene>
<sequence>MAINAYKTLSITNLDATPILRANPWVHGGNSKQFAGTVEAVTGDSIGSTYRFFRVGSWMRPVSLTLFCDALTGGAADLGLYRAASDGGAVVSAALFASAQSIASANATGINARFEADDVANVEKRIWELLGLTADPNLEYDVALTLTAGLTASGTLALQGTFSW</sequence>
<dbReference type="RefSeq" id="WP_379953598.1">
    <property type="nucleotide sequence ID" value="NZ_JAUYVI010000001.1"/>
</dbReference>
<protein>
    <submittedName>
        <fullName evidence="1">Uncharacterized protein</fullName>
    </submittedName>
</protein>
<evidence type="ECO:0000313" key="2">
    <source>
        <dbReference type="Proteomes" id="UP001230156"/>
    </source>
</evidence>
<organism evidence="1 2">
    <name type="scientific">Dongia sedimenti</name>
    <dbReference type="NCBI Taxonomy" id="3064282"/>
    <lineage>
        <taxon>Bacteria</taxon>
        <taxon>Pseudomonadati</taxon>
        <taxon>Pseudomonadota</taxon>
        <taxon>Alphaproteobacteria</taxon>
        <taxon>Rhodospirillales</taxon>
        <taxon>Dongiaceae</taxon>
        <taxon>Dongia</taxon>
    </lineage>
</organism>
<evidence type="ECO:0000313" key="1">
    <source>
        <dbReference type="EMBL" id="MDQ7246221.1"/>
    </source>
</evidence>
<keyword evidence="2" id="KW-1185">Reference proteome</keyword>
<name>A0ABU0YGR2_9PROT</name>
<proteinExistence type="predicted"/>
<dbReference type="EMBL" id="JAUYVI010000001">
    <property type="protein sequence ID" value="MDQ7246221.1"/>
    <property type="molecule type" value="Genomic_DNA"/>
</dbReference>
<comment type="caution">
    <text evidence="1">The sequence shown here is derived from an EMBL/GenBank/DDBJ whole genome shotgun (WGS) entry which is preliminary data.</text>
</comment>
<dbReference type="Proteomes" id="UP001230156">
    <property type="component" value="Unassembled WGS sequence"/>
</dbReference>
<reference evidence="2" key="1">
    <citation type="submission" date="2023-08" db="EMBL/GenBank/DDBJ databases">
        <title>Rhodospirillaceae gen. nov., a novel taxon isolated from the Yangtze River Yuezi River estuary sludge.</title>
        <authorList>
            <person name="Ruan L."/>
        </authorList>
    </citation>
    <scope>NUCLEOTIDE SEQUENCE [LARGE SCALE GENOMIC DNA]</scope>
    <source>
        <strain evidence="2">R-7</strain>
    </source>
</reference>